<name>A0A0C9WJW9_9AGAR</name>
<sequence>MWVAAIGDGKVLRKGGTSGVYTIIMGLSWWITAQHTERDITAQNIVDDFTWVLQQLKKDMPVTLPLPAKQVHDNDAEDEEVAQPRKRCI</sequence>
<proteinExistence type="predicted"/>
<organism evidence="2 3">
    <name type="scientific">Laccaria amethystina LaAM-08-1</name>
    <dbReference type="NCBI Taxonomy" id="1095629"/>
    <lineage>
        <taxon>Eukaryota</taxon>
        <taxon>Fungi</taxon>
        <taxon>Dikarya</taxon>
        <taxon>Basidiomycota</taxon>
        <taxon>Agaricomycotina</taxon>
        <taxon>Agaricomycetes</taxon>
        <taxon>Agaricomycetidae</taxon>
        <taxon>Agaricales</taxon>
        <taxon>Agaricineae</taxon>
        <taxon>Hydnangiaceae</taxon>
        <taxon>Laccaria</taxon>
    </lineage>
</organism>
<dbReference type="EMBL" id="KN838756">
    <property type="protein sequence ID" value="KIJ95424.1"/>
    <property type="molecule type" value="Genomic_DNA"/>
</dbReference>
<reference evidence="3" key="2">
    <citation type="submission" date="2015-01" db="EMBL/GenBank/DDBJ databases">
        <title>Evolutionary Origins and Diversification of the Mycorrhizal Mutualists.</title>
        <authorList>
            <consortium name="DOE Joint Genome Institute"/>
            <consortium name="Mycorrhizal Genomics Consortium"/>
            <person name="Kohler A."/>
            <person name="Kuo A."/>
            <person name="Nagy L.G."/>
            <person name="Floudas D."/>
            <person name="Copeland A."/>
            <person name="Barry K.W."/>
            <person name="Cichocki N."/>
            <person name="Veneault-Fourrey C."/>
            <person name="LaButti K."/>
            <person name="Lindquist E.A."/>
            <person name="Lipzen A."/>
            <person name="Lundell T."/>
            <person name="Morin E."/>
            <person name="Murat C."/>
            <person name="Riley R."/>
            <person name="Ohm R."/>
            <person name="Sun H."/>
            <person name="Tunlid A."/>
            <person name="Henrissat B."/>
            <person name="Grigoriev I.V."/>
            <person name="Hibbett D.S."/>
            <person name="Martin F."/>
        </authorList>
    </citation>
    <scope>NUCLEOTIDE SEQUENCE [LARGE SCALE GENOMIC DNA]</scope>
    <source>
        <strain evidence="3">LaAM-08-1</strain>
    </source>
</reference>
<feature type="region of interest" description="Disordered" evidence="1">
    <location>
        <begin position="67"/>
        <end position="89"/>
    </location>
</feature>
<accession>A0A0C9WJW9</accession>
<dbReference type="OrthoDB" id="2803783at2759"/>
<reference evidence="2 3" key="1">
    <citation type="submission" date="2014-04" db="EMBL/GenBank/DDBJ databases">
        <authorList>
            <consortium name="DOE Joint Genome Institute"/>
            <person name="Kuo A."/>
            <person name="Kohler A."/>
            <person name="Nagy L.G."/>
            <person name="Floudas D."/>
            <person name="Copeland A."/>
            <person name="Barry K.W."/>
            <person name="Cichocki N."/>
            <person name="Veneault-Fourrey C."/>
            <person name="LaButti K."/>
            <person name="Lindquist E.A."/>
            <person name="Lipzen A."/>
            <person name="Lundell T."/>
            <person name="Morin E."/>
            <person name="Murat C."/>
            <person name="Sun H."/>
            <person name="Tunlid A."/>
            <person name="Henrissat B."/>
            <person name="Grigoriev I.V."/>
            <person name="Hibbett D.S."/>
            <person name="Martin F."/>
            <person name="Nordberg H.P."/>
            <person name="Cantor M.N."/>
            <person name="Hua S.X."/>
        </authorList>
    </citation>
    <scope>NUCLEOTIDE SEQUENCE [LARGE SCALE GENOMIC DNA]</scope>
    <source>
        <strain evidence="2 3">LaAM-08-1</strain>
    </source>
</reference>
<keyword evidence="3" id="KW-1185">Reference proteome</keyword>
<gene>
    <name evidence="2" type="ORF">K443DRAFT_11391</name>
</gene>
<evidence type="ECO:0000313" key="2">
    <source>
        <dbReference type="EMBL" id="KIJ95424.1"/>
    </source>
</evidence>
<protein>
    <submittedName>
        <fullName evidence="2">Uncharacterized protein</fullName>
    </submittedName>
</protein>
<dbReference type="Proteomes" id="UP000054477">
    <property type="component" value="Unassembled WGS sequence"/>
</dbReference>
<evidence type="ECO:0000256" key="1">
    <source>
        <dbReference type="SAM" id="MobiDB-lite"/>
    </source>
</evidence>
<evidence type="ECO:0000313" key="3">
    <source>
        <dbReference type="Proteomes" id="UP000054477"/>
    </source>
</evidence>
<dbReference type="HOGENOM" id="CLU_2455072_0_0_1"/>
<dbReference type="AlphaFoldDB" id="A0A0C9WJW9"/>